<evidence type="ECO:0000313" key="5">
    <source>
        <dbReference type="Proteomes" id="UP000326553"/>
    </source>
</evidence>
<dbReference type="AlphaFoldDB" id="A0A5J6HV60"/>
<dbReference type="GO" id="GO:0003723">
    <property type="term" value="F:RNA binding"/>
    <property type="evidence" value="ECO:0007669"/>
    <property type="project" value="InterPro"/>
</dbReference>
<name>A0A5J6HV60_STRAD</name>
<dbReference type="InterPro" id="IPR029016">
    <property type="entry name" value="GAF-like_dom_sf"/>
</dbReference>
<evidence type="ECO:0000313" key="4">
    <source>
        <dbReference type="EMBL" id="QEV20867.1"/>
    </source>
</evidence>
<dbReference type="SUPFAM" id="SSF55781">
    <property type="entry name" value="GAF domain-like"/>
    <property type="match status" value="1"/>
</dbReference>
<dbReference type="KEGG" id="salw:CP975_27945"/>
<protein>
    <submittedName>
        <fullName evidence="4">ANTAR domain-containing protein</fullName>
    </submittedName>
</protein>
<dbReference type="InterPro" id="IPR036388">
    <property type="entry name" value="WH-like_DNA-bd_sf"/>
</dbReference>
<gene>
    <name evidence="4" type="ORF">CP975_27945</name>
</gene>
<dbReference type="SMART" id="SM01012">
    <property type="entry name" value="ANTAR"/>
    <property type="match status" value="1"/>
</dbReference>
<organism evidence="4 5">
    <name type="scientific">Streptomyces alboniger</name>
    <dbReference type="NCBI Taxonomy" id="132473"/>
    <lineage>
        <taxon>Bacteria</taxon>
        <taxon>Bacillati</taxon>
        <taxon>Actinomycetota</taxon>
        <taxon>Actinomycetes</taxon>
        <taxon>Kitasatosporales</taxon>
        <taxon>Streptomycetaceae</taxon>
        <taxon>Streptomyces</taxon>
        <taxon>Streptomyces aurantiacus group</taxon>
    </lineage>
</organism>
<sequence>MDSARQEVTPVGSEGDLAAVLESLRPAPDSGGLLGADAPRCARALGVDGVAVSVTVGSRLNELLWATPGVSTRLEDLQFTLGEGPGPQVAESGTAVSVPDLAREPASRWPALLPEALELGIRAVFCLPLLAGTACLGTMTLQRARPGPLEEMSLADAWIVTHALTATLVRDSGQWDAFAAAEDGSHLYRAAVHQATGMISVQAGVSLAEALVRLRAHAFRHGRPLIEVAEDVVARRVHFRQDDGDGRARLAGGGTEGP</sequence>
<keyword evidence="2" id="KW-0804">Transcription</keyword>
<keyword evidence="1" id="KW-0805">Transcription regulation</keyword>
<dbReference type="EMBL" id="CP023695">
    <property type="protein sequence ID" value="QEV20867.1"/>
    <property type="molecule type" value="Genomic_DNA"/>
</dbReference>
<accession>A0A5J6HV60</accession>
<evidence type="ECO:0000256" key="2">
    <source>
        <dbReference type="ARBA" id="ARBA00023163"/>
    </source>
</evidence>
<dbReference type="InterPro" id="IPR005561">
    <property type="entry name" value="ANTAR"/>
</dbReference>
<evidence type="ECO:0000259" key="3">
    <source>
        <dbReference type="SMART" id="SM01012"/>
    </source>
</evidence>
<reference evidence="4 5" key="1">
    <citation type="submission" date="2017-09" db="EMBL/GenBank/DDBJ databases">
        <authorList>
            <person name="Lee N."/>
            <person name="Cho B.-K."/>
        </authorList>
    </citation>
    <scope>NUCLEOTIDE SEQUENCE [LARGE SCALE GENOMIC DNA]</scope>
    <source>
        <strain evidence="4 5">ATCC 12461</strain>
    </source>
</reference>
<dbReference type="RefSeq" id="WP_150477472.1">
    <property type="nucleotide sequence ID" value="NZ_CP023695.1"/>
</dbReference>
<evidence type="ECO:0000256" key="1">
    <source>
        <dbReference type="ARBA" id="ARBA00023015"/>
    </source>
</evidence>
<dbReference type="Pfam" id="PF03861">
    <property type="entry name" value="ANTAR"/>
    <property type="match status" value="1"/>
</dbReference>
<dbReference type="Gene3D" id="3.30.450.40">
    <property type="match status" value="1"/>
</dbReference>
<dbReference type="Pfam" id="PF01590">
    <property type="entry name" value="GAF"/>
    <property type="match status" value="1"/>
</dbReference>
<dbReference type="Proteomes" id="UP000326553">
    <property type="component" value="Chromosome"/>
</dbReference>
<dbReference type="InterPro" id="IPR003018">
    <property type="entry name" value="GAF"/>
</dbReference>
<feature type="domain" description="ANTAR" evidence="3">
    <location>
        <begin position="160"/>
        <end position="233"/>
    </location>
</feature>
<dbReference type="OrthoDB" id="7466251at2"/>
<proteinExistence type="predicted"/>
<dbReference type="Gene3D" id="1.10.10.10">
    <property type="entry name" value="Winged helix-like DNA-binding domain superfamily/Winged helix DNA-binding domain"/>
    <property type="match status" value="1"/>
</dbReference>
<keyword evidence="5" id="KW-1185">Reference proteome</keyword>